<comment type="caution">
    <text evidence="3">The sequence shown here is derived from an EMBL/GenBank/DDBJ whole genome shotgun (WGS) entry which is preliminary data.</text>
</comment>
<evidence type="ECO:0000313" key="4">
    <source>
        <dbReference type="Proteomes" id="UP001274321"/>
    </source>
</evidence>
<keyword evidence="4" id="KW-1185">Reference proteome</keyword>
<protein>
    <submittedName>
        <fullName evidence="3">Smr/MutS family protein</fullName>
    </submittedName>
</protein>
<feature type="domain" description="Smr" evidence="2">
    <location>
        <begin position="93"/>
        <end position="182"/>
    </location>
</feature>
<dbReference type="SUPFAM" id="SSF160443">
    <property type="entry name" value="SMR domain-like"/>
    <property type="match status" value="1"/>
</dbReference>
<feature type="compositionally biased region" description="Pro residues" evidence="1">
    <location>
        <begin position="59"/>
        <end position="71"/>
    </location>
</feature>
<evidence type="ECO:0000256" key="1">
    <source>
        <dbReference type="SAM" id="MobiDB-lite"/>
    </source>
</evidence>
<dbReference type="InterPro" id="IPR002625">
    <property type="entry name" value="Smr_dom"/>
</dbReference>
<dbReference type="PANTHER" id="PTHR35562:SF2">
    <property type="entry name" value="DNA ENDONUCLEASE SMRA-RELATED"/>
    <property type="match status" value="1"/>
</dbReference>
<reference evidence="3 4" key="1">
    <citation type="submission" date="2023-11" db="EMBL/GenBank/DDBJ databases">
        <authorList>
            <person name="Bao R."/>
        </authorList>
    </citation>
    <scope>NUCLEOTIDE SEQUENCE [LARGE SCALE GENOMIC DNA]</scope>
    <source>
        <strain evidence="3 4">PJ23</strain>
    </source>
</reference>
<dbReference type="PROSITE" id="PS50828">
    <property type="entry name" value="SMR"/>
    <property type="match status" value="1"/>
</dbReference>
<dbReference type="SMART" id="SM00463">
    <property type="entry name" value="SMR"/>
    <property type="match status" value="1"/>
</dbReference>
<proteinExistence type="predicted"/>
<dbReference type="Gene3D" id="3.30.1370.110">
    <property type="match status" value="1"/>
</dbReference>
<evidence type="ECO:0000259" key="2">
    <source>
        <dbReference type="PROSITE" id="PS50828"/>
    </source>
</evidence>
<dbReference type="InterPro" id="IPR036063">
    <property type="entry name" value="Smr_dom_sf"/>
</dbReference>
<name>A0ABU4RRP9_9HYPH</name>
<feature type="region of interest" description="Disordered" evidence="1">
    <location>
        <begin position="26"/>
        <end position="72"/>
    </location>
</feature>
<dbReference type="Pfam" id="PF01713">
    <property type="entry name" value="Smr"/>
    <property type="match status" value="1"/>
</dbReference>
<evidence type="ECO:0000313" key="3">
    <source>
        <dbReference type="EMBL" id="MDX6807524.1"/>
    </source>
</evidence>
<sequence length="188" mass="20734">MKRRRDLTGEERELWDVVVKSVTPLRHRKFKRPEQTPVLAAEPTPPSEKPKGKVGIQPAPKPLPSKPPVRPLAPIEPKIARNLRRGGEVDARIDLHGLRQDEAHARLRSFIHGAQARGARVVLVITGKGAPAGDRPLFDERGVLRRHVPSWLSEPGMRDVVLGFSEASPAHGGAGALYVRIRRTRGTA</sequence>
<accession>A0ABU4RRP9</accession>
<dbReference type="PANTHER" id="PTHR35562">
    <property type="entry name" value="DNA ENDONUCLEASE SMRA-RELATED"/>
    <property type="match status" value="1"/>
</dbReference>
<gene>
    <name evidence="3" type="ORF">SCD90_15765</name>
</gene>
<dbReference type="RefSeq" id="WP_319845667.1">
    <property type="nucleotide sequence ID" value="NZ_JAXAFJ010000013.1"/>
</dbReference>
<organism evidence="3 4">
    <name type="scientific">Terrihabitans rhizophilus</name>
    <dbReference type="NCBI Taxonomy" id="3092662"/>
    <lineage>
        <taxon>Bacteria</taxon>
        <taxon>Pseudomonadati</taxon>
        <taxon>Pseudomonadota</taxon>
        <taxon>Alphaproteobacteria</taxon>
        <taxon>Hyphomicrobiales</taxon>
        <taxon>Terrihabitans</taxon>
    </lineage>
</organism>
<dbReference type="EMBL" id="JAXAFJ010000013">
    <property type="protein sequence ID" value="MDX6807524.1"/>
    <property type="molecule type" value="Genomic_DNA"/>
</dbReference>
<dbReference type="Proteomes" id="UP001274321">
    <property type="component" value="Unassembled WGS sequence"/>
</dbReference>